<evidence type="ECO:0000313" key="2">
    <source>
        <dbReference type="Proteomes" id="UP000222831"/>
    </source>
</evidence>
<dbReference type="GeneID" id="40074620"/>
<proteinExistence type="predicted"/>
<evidence type="ECO:0000313" key="1">
    <source>
        <dbReference type="EMBL" id="BAW19199.1"/>
    </source>
</evidence>
<reference evidence="1 2" key="1">
    <citation type="submission" date="2016-12" db="EMBL/GenBank/DDBJ databases">
        <title>Characterization of two jumbo phages RP12 and RP31 infecting the phytopathogen Ralstonia solanacearum.</title>
        <authorList>
            <person name="Kawasaki T."/>
            <person name="Yoshikawa G."/>
            <person name="Ogata H."/>
            <person name="Yamada T."/>
        </authorList>
    </citation>
    <scope>NUCLEOTIDE SEQUENCE [LARGE SCALE GENOMIC DNA]</scope>
    <source>
        <strain evidence="1 2">RP12</strain>
    </source>
</reference>
<organism evidence="1 2">
    <name type="scientific">Ralstonia phage RP12</name>
    <dbReference type="NCBI Taxonomy" id="1923889"/>
    <lineage>
        <taxon>Viruses</taxon>
        <taxon>Duplodnaviria</taxon>
        <taxon>Heunggongvirae</taxon>
        <taxon>Uroviricota</taxon>
        <taxon>Caudoviricetes</taxon>
        <taxon>Chimalliviridae</taxon>
        <taxon>Ripduovirus</taxon>
        <taxon>Ripduovirus RP12</taxon>
    </lineage>
</organism>
<keyword evidence="2" id="KW-1185">Reference proteome</keyword>
<dbReference type="Proteomes" id="UP000222831">
    <property type="component" value="Segment"/>
</dbReference>
<protein>
    <submittedName>
        <fullName evidence="1">Uncharacterized protein</fullName>
    </submittedName>
</protein>
<name>A0A1L7N143_9CAUD</name>
<accession>A0A1L7N143</accession>
<dbReference type="KEGG" id="vg:40074620"/>
<sequence>MFKNNLRILARQLFGKSFEVADLDIVFHKEANYFGAHGYLTASSAEHNVKDENIRFVFPGLSTPPVLTPRILDYIWEEAKAAGFIPTSLVSYGNVLPADSNLPSRALVSAQRRLAEDSTADTKVDNVAALTPAQS</sequence>
<dbReference type="EMBL" id="AP017924">
    <property type="protein sequence ID" value="BAW19199.1"/>
    <property type="molecule type" value="Genomic_DNA"/>
</dbReference>
<dbReference type="RefSeq" id="YP_009598918.1">
    <property type="nucleotide sequence ID" value="NC_041911.1"/>
</dbReference>